<dbReference type="SUPFAM" id="SSF48264">
    <property type="entry name" value="Cytochrome P450"/>
    <property type="match status" value="1"/>
</dbReference>
<dbReference type="InterPro" id="IPR002401">
    <property type="entry name" value="Cyt_P450_E_grp-I"/>
</dbReference>
<dbReference type="InterPro" id="IPR036396">
    <property type="entry name" value="Cyt_P450_sf"/>
</dbReference>
<evidence type="ECO:0000256" key="2">
    <source>
        <dbReference type="ARBA" id="ARBA00022617"/>
    </source>
</evidence>
<dbReference type="EMBL" id="PHWZ01001533">
    <property type="protein sequence ID" value="TEY22793.1"/>
    <property type="molecule type" value="Genomic_DNA"/>
</dbReference>
<evidence type="ECO:0000256" key="3">
    <source>
        <dbReference type="ARBA" id="ARBA00022723"/>
    </source>
</evidence>
<dbReference type="Pfam" id="PF00067">
    <property type="entry name" value="p450"/>
    <property type="match status" value="1"/>
</dbReference>
<keyword evidence="6" id="KW-0843">Virulence</keyword>
<name>A0A4Y8CD87_9HELO</name>
<dbReference type="Gene3D" id="1.10.630.10">
    <property type="entry name" value="Cytochrome P450"/>
    <property type="match status" value="1"/>
</dbReference>
<comment type="caution">
    <text evidence="9">The sequence shown here is derived from an EMBL/GenBank/DDBJ whole genome shotgun (WGS) entry which is preliminary data.</text>
</comment>
<reference evidence="9 10" key="1">
    <citation type="submission" date="2017-11" db="EMBL/GenBank/DDBJ databases">
        <title>Comparative genomics of Botrytis spp.</title>
        <authorList>
            <person name="Valero-Jimenez C.A."/>
            <person name="Tapia P."/>
            <person name="Veloso J."/>
            <person name="Silva-Moreno E."/>
            <person name="Staats M."/>
            <person name="Valdes J.H."/>
            <person name="Van Kan J.A.L."/>
        </authorList>
    </citation>
    <scope>NUCLEOTIDE SEQUENCE [LARGE SCALE GENOMIC DNA]</scope>
    <source>
        <strain evidence="9 10">MUCL2830</strain>
    </source>
</reference>
<keyword evidence="4" id="KW-0560">Oxidoreductase</keyword>
<keyword evidence="2 8" id="KW-0349">Heme</keyword>
<dbReference type="AlphaFoldDB" id="A0A4Y8CD87"/>
<evidence type="ECO:0000256" key="8">
    <source>
        <dbReference type="PIRSR" id="PIRSR602401-1"/>
    </source>
</evidence>
<evidence type="ECO:0000256" key="7">
    <source>
        <dbReference type="ARBA" id="ARBA00023033"/>
    </source>
</evidence>
<dbReference type="PANTHER" id="PTHR24291">
    <property type="entry name" value="CYTOCHROME P450 FAMILY 4"/>
    <property type="match status" value="1"/>
</dbReference>
<proteinExistence type="inferred from homology"/>
<dbReference type="OrthoDB" id="10029320at2759"/>
<keyword evidence="3 8" id="KW-0479">Metal-binding</keyword>
<evidence type="ECO:0000256" key="6">
    <source>
        <dbReference type="ARBA" id="ARBA00023026"/>
    </source>
</evidence>
<evidence type="ECO:0000313" key="9">
    <source>
        <dbReference type="EMBL" id="TEY22793.1"/>
    </source>
</evidence>
<dbReference type="GO" id="GO:0020037">
    <property type="term" value="F:heme binding"/>
    <property type="evidence" value="ECO:0007669"/>
    <property type="project" value="InterPro"/>
</dbReference>
<evidence type="ECO:0000256" key="4">
    <source>
        <dbReference type="ARBA" id="ARBA00023002"/>
    </source>
</evidence>
<evidence type="ECO:0000256" key="5">
    <source>
        <dbReference type="ARBA" id="ARBA00023004"/>
    </source>
</evidence>
<gene>
    <name evidence="9" type="ORF">BOTCAL_1537g00010</name>
</gene>
<dbReference type="GO" id="GO:0004497">
    <property type="term" value="F:monooxygenase activity"/>
    <property type="evidence" value="ECO:0007669"/>
    <property type="project" value="UniProtKB-KW"/>
</dbReference>
<dbReference type="GO" id="GO:0016705">
    <property type="term" value="F:oxidoreductase activity, acting on paired donors, with incorporation or reduction of molecular oxygen"/>
    <property type="evidence" value="ECO:0007669"/>
    <property type="project" value="InterPro"/>
</dbReference>
<evidence type="ECO:0000256" key="1">
    <source>
        <dbReference type="ARBA" id="ARBA00010617"/>
    </source>
</evidence>
<dbReference type="Proteomes" id="UP000297299">
    <property type="component" value="Unassembled WGS sequence"/>
</dbReference>
<protein>
    <recommendedName>
        <fullName evidence="11">Cytochrome P450</fullName>
    </recommendedName>
</protein>
<dbReference type="STRING" id="38488.A0A4Y8CD87"/>
<dbReference type="InterPro" id="IPR001128">
    <property type="entry name" value="Cyt_P450"/>
</dbReference>
<comment type="similarity">
    <text evidence="1">Belongs to the cytochrome P450 family.</text>
</comment>
<evidence type="ECO:0000313" key="10">
    <source>
        <dbReference type="Proteomes" id="UP000297299"/>
    </source>
</evidence>
<evidence type="ECO:0008006" key="11">
    <source>
        <dbReference type="Google" id="ProtNLM"/>
    </source>
</evidence>
<feature type="binding site" description="axial binding residue" evidence="8">
    <location>
        <position position="425"/>
    </location>
    <ligand>
        <name>heme</name>
        <dbReference type="ChEBI" id="CHEBI:30413"/>
    </ligand>
    <ligandPart>
        <name>Fe</name>
        <dbReference type="ChEBI" id="CHEBI:18248"/>
    </ligandPart>
</feature>
<dbReference type="PANTHER" id="PTHR24291:SF50">
    <property type="entry name" value="BIFUNCTIONAL ALBAFLAVENONE MONOOXYGENASE_TERPENE SYNTHASE"/>
    <property type="match status" value="1"/>
</dbReference>
<dbReference type="PRINTS" id="PR00385">
    <property type="entry name" value="P450"/>
</dbReference>
<sequence>MKALRKGLPNDAHDTYVARKLSLNWKDYFPDANSSPPLAYFDLWPFLSQPLIMVYSPQACAQLTQDTPQPRHSLIRWSLSPLTGGKDLTSVDTFSHRVWRSRLNPGFSPKNLISQMDMLLEEVTIFVQKLKAKVGENRNWGDSFTSYEDVVSLTFDVIFRSVLDYKTNEQTQGSGPLFRSMLQLIKYVKKPNLMTKLERWLPAYRHDISHSTKTINDILVPHIQARLASEPKMDGHKTVVDLCLEHIPAESNEKNPVQASLEYIELVLSQVKVFILAGHHTTAQAICWVLYEIHKYPDVLQKLRSEHDEVLGSSPEQATEILSKQPHKLKALHYTHATIKETLRVHALGQTHREGSPGFNFLIDEMFYPTEGMIIQTVPAATQARPDLWPRVKEFLPERFLVAEGHALYPPKNAWRPFELGSTRCIGEELAMMEIKLILVLTLRDLEFDFSSKGLRKLQKEERTPDTVDGNRVYRIGNGLGYIKDNLITRVKLR</sequence>
<dbReference type="InterPro" id="IPR050196">
    <property type="entry name" value="Cytochrome_P450_Monoox"/>
</dbReference>
<keyword evidence="7" id="KW-0503">Monooxygenase</keyword>
<dbReference type="GO" id="GO:0005506">
    <property type="term" value="F:iron ion binding"/>
    <property type="evidence" value="ECO:0007669"/>
    <property type="project" value="InterPro"/>
</dbReference>
<keyword evidence="5 8" id="KW-0408">Iron</keyword>
<keyword evidence="10" id="KW-1185">Reference proteome</keyword>
<dbReference type="PRINTS" id="PR00463">
    <property type="entry name" value="EP450I"/>
</dbReference>
<organism evidence="9 10">
    <name type="scientific">Botryotinia calthae</name>
    <dbReference type="NCBI Taxonomy" id="38488"/>
    <lineage>
        <taxon>Eukaryota</taxon>
        <taxon>Fungi</taxon>
        <taxon>Dikarya</taxon>
        <taxon>Ascomycota</taxon>
        <taxon>Pezizomycotina</taxon>
        <taxon>Leotiomycetes</taxon>
        <taxon>Helotiales</taxon>
        <taxon>Sclerotiniaceae</taxon>
        <taxon>Botryotinia</taxon>
    </lineage>
</organism>
<accession>A0A4Y8CD87</accession>
<comment type="cofactor">
    <cofactor evidence="8">
        <name>heme</name>
        <dbReference type="ChEBI" id="CHEBI:30413"/>
    </cofactor>
</comment>